<protein>
    <submittedName>
        <fullName evidence="1">Uncharacterized protein</fullName>
    </submittedName>
</protein>
<sequence length="218" mass="24977">MDLICTVKYLENCAHDEKITIWTLQHRNAAKGLQDNGKLHAKSECSFPQGCSVGKKSAYRWMQGQMSKRLEGYNNELPLWASIERLTPTAPDDILIKAEIPRNRLLVHFYDPWETILQCFAMIERNGGKWPTSFLDTPYVVAHNDDQNYVNGKNNCTSGYTESECRISWEKIFDLSLIDKPGFKWQMLHVTLSGISSDDNWELMSKNESSPQSDALPQ</sequence>
<organism evidence="1 2">
    <name type="scientific">Acidithiobacillus thiooxidans</name>
    <name type="common">Thiobacillus thiooxidans</name>
    <dbReference type="NCBI Taxonomy" id="930"/>
    <lineage>
        <taxon>Bacteria</taxon>
        <taxon>Pseudomonadati</taxon>
        <taxon>Pseudomonadota</taxon>
        <taxon>Acidithiobacillia</taxon>
        <taxon>Acidithiobacillales</taxon>
        <taxon>Acidithiobacillaceae</taxon>
        <taxon>Acidithiobacillus</taxon>
    </lineage>
</organism>
<gene>
    <name evidence="1" type="ORF">A6M23_03480</name>
</gene>
<name>A0A1C2IGL7_ACITH</name>
<dbReference type="RefSeq" id="WP_065975063.1">
    <property type="nucleotide sequence ID" value="NZ_LWRY01000021.1"/>
</dbReference>
<keyword evidence="2" id="KW-1185">Reference proteome</keyword>
<reference evidence="1" key="1">
    <citation type="journal article" date="2016" name="Int. J. Mol. Sci.">
        <title>Comparative genomics of the extreme acidophile Acidithiobacillus thiooxidans reveals intraspecific divergence and niche adaptation.</title>
        <authorList>
            <person name="Zhang X."/>
            <person name="Feng X."/>
            <person name="Tao J."/>
            <person name="Ma L."/>
            <person name="Xiao Y."/>
            <person name="Liang Y."/>
            <person name="Liu X."/>
            <person name="Yin H."/>
        </authorList>
    </citation>
    <scope>NUCLEOTIDE SEQUENCE [LARGE SCALE GENOMIC DNA]</scope>
    <source>
        <strain evidence="1">DXS-W</strain>
    </source>
</reference>
<dbReference type="EMBL" id="LWRY01000021">
    <property type="protein sequence ID" value="OCX75127.1"/>
    <property type="molecule type" value="Genomic_DNA"/>
</dbReference>
<proteinExistence type="predicted"/>
<evidence type="ECO:0000313" key="2">
    <source>
        <dbReference type="Proteomes" id="UP000095008"/>
    </source>
</evidence>
<accession>A0A1C2IGL7</accession>
<comment type="caution">
    <text evidence="1">The sequence shown here is derived from an EMBL/GenBank/DDBJ whole genome shotgun (WGS) entry which is preliminary data.</text>
</comment>
<dbReference type="AlphaFoldDB" id="A0A1C2IGL7"/>
<dbReference type="Proteomes" id="UP000095008">
    <property type="component" value="Unassembled WGS sequence"/>
</dbReference>
<dbReference type="OrthoDB" id="286252at2"/>
<evidence type="ECO:0000313" key="1">
    <source>
        <dbReference type="EMBL" id="OCX75127.1"/>
    </source>
</evidence>
<dbReference type="InterPro" id="IPR024211">
    <property type="entry name" value="DUF3841"/>
</dbReference>
<dbReference type="Pfam" id="PF12952">
    <property type="entry name" value="DUF3841"/>
    <property type="match status" value="1"/>
</dbReference>